<proteinExistence type="predicted"/>
<keyword evidence="1" id="KW-0472">Membrane</keyword>
<accession>A0AB34K1A6</accession>
<keyword evidence="1" id="KW-1133">Transmembrane helix</keyword>
<feature type="transmembrane region" description="Helical" evidence="1">
    <location>
        <begin position="40"/>
        <end position="64"/>
    </location>
</feature>
<dbReference type="Proteomes" id="UP001515480">
    <property type="component" value="Unassembled WGS sequence"/>
</dbReference>
<sequence length="208" mass="22417">MGAPTPARAPRPSFRFVSHSSNAMVPDMNTAGSQVAFLDLVLLVLIVTRVFLVNIFVILVILVITHHSSRRLSSSSSYPPSFSSSAHLEPSSLPATCCAFCRLTAAWAIAALSACSSSGISSVEAWRARRQSAASRRRYLEASHQVGGGHQRVAAEILLWKGDAFKVRCMRLESEHISRAEEVAAQQPSLSDLSRRCSVTSSSLTTSS</sequence>
<protein>
    <submittedName>
        <fullName evidence="2">Uncharacterized protein</fullName>
    </submittedName>
</protein>
<evidence type="ECO:0000256" key="1">
    <source>
        <dbReference type="SAM" id="Phobius"/>
    </source>
</evidence>
<reference evidence="2 3" key="1">
    <citation type="journal article" date="2024" name="Science">
        <title>Giant polyketide synthase enzymes in the biosynthesis of giant marine polyether toxins.</title>
        <authorList>
            <person name="Fallon T.R."/>
            <person name="Shende V.V."/>
            <person name="Wierzbicki I.H."/>
            <person name="Pendleton A.L."/>
            <person name="Watervoot N.F."/>
            <person name="Auber R.P."/>
            <person name="Gonzalez D.J."/>
            <person name="Wisecaver J.H."/>
            <person name="Moore B.S."/>
        </authorList>
    </citation>
    <scope>NUCLEOTIDE SEQUENCE [LARGE SCALE GENOMIC DNA]</scope>
    <source>
        <strain evidence="2 3">12B1</strain>
    </source>
</reference>
<comment type="caution">
    <text evidence="2">The sequence shown here is derived from an EMBL/GenBank/DDBJ whole genome shotgun (WGS) entry which is preliminary data.</text>
</comment>
<organism evidence="2 3">
    <name type="scientific">Prymnesium parvum</name>
    <name type="common">Toxic golden alga</name>
    <dbReference type="NCBI Taxonomy" id="97485"/>
    <lineage>
        <taxon>Eukaryota</taxon>
        <taxon>Haptista</taxon>
        <taxon>Haptophyta</taxon>
        <taxon>Prymnesiophyceae</taxon>
        <taxon>Prymnesiales</taxon>
        <taxon>Prymnesiaceae</taxon>
        <taxon>Prymnesium</taxon>
    </lineage>
</organism>
<keyword evidence="1" id="KW-0812">Transmembrane</keyword>
<evidence type="ECO:0000313" key="3">
    <source>
        <dbReference type="Proteomes" id="UP001515480"/>
    </source>
</evidence>
<dbReference type="EMBL" id="JBGBPQ010000002">
    <property type="protein sequence ID" value="KAL1527749.1"/>
    <property type="molecule type" value="Genomic_DNA"/>
</dbReference>
<evidence type="ECO:0000313" key="2">
    <source>
        <dbReference type="EMBL" id="KAL1527749.1"/>
    </source>
</evidence>
<keyword evidence="3" id="KW-1185">Reference proteome</keyword>
<dbReference type="AlphaFoldDB" id="A0AB34K1A6"/>
<gene>
    <name evidence="2" type="ORF">AB1Y20_009134</name>
</gene>
<name>A0AB34K1A6_PRYPA</name>